<feature type="signal peptide" evidence="1">
    <location>
        <begin position="1"/>
        <end position="26"/>
    </location>
</feature>
<organism evidence="2 3">
    <name type="scientific">Flavobacterium crocinum</name>
    <dbReference type="NCBI Taxonomy" id="2183896"/>
    <lineage>
        <taxon>Bacteria</taxon>
        <taxon>Pseudomonadati</taxon>
        <taxon>Bacteroidota</taxon>
        <taxon>Flavobacteriia</taxon>
        <taxon>Flavobacteriales</taxon>
        <taxon>Flavobacteriaceae</taxon>
        <taxon>Flavobacterium</taxon>
    </lineage>
</organism>
<evidence type="ECO:0000256" key="1">
    <source>
        <dbReference type="SAM" id="SignalP"/>
    </source>
</evidence>
<feature type="chain" id="PRO_5015676432" description="Lipoprotein" evidence="1">
    <location>
        <begin position="27"/>
        <end position="203"/>
    </location>
</feature>
<protein>
    <recommendedName>
        <fullName evidence="4">Lipoprotein</fullName>
    </recommendedName>
</protein>
<dbReference type="EMBL" id="CP029255">
    <property type="protein sequence ID" value="AWK07108.1"/>
    <property type="molecule type" value="Genomic_DNA"/>
</dbReference>
<dbReference type="Proteomes" id="UP000245250">
    <property type="component" value="Chromosome"/>
</dbReference>
<dbReference type="KEGG" id="fcr:HYN56_23900"/>
<accession>A0A2S1YTN0</accession>
<evidence type="ECO:0000313" key="3">
    <source>
        <dbReference type="Proteomes" id="UP000245250"/>
    </source>
</evidence>
<sequence>MNNFKNMKQLIFTLLIIILFSCNSRAPIDVKQIDSQEAVTILPSLKNPLIKDSLSLSIPIELEIHINSSKVSYITWNYIVNGKSQYDDTFDYQVYNKRNKTHPISNLNANDLSHSRKIINIILKERNHLISKKEAKELLKKYHINRSLDNLKFGDTIKLTTYDKFKKENKEIIKNITKINDSISFKVTRGEKYFFFLDKKINW</sequence>
<keyword evidence="3" id="KW-1185">Reference proteome</keyword>
<reference evidence="2 3" key="1">
    <citation type="submission" date="2018-05" db="EMBL/GenBank/DDBJ databases">
        <title>Genome sequencing of Flavobacterium sp. HYN0056.</title>
        <authorList>
            <person name="Yi H."/>
            <person name="Baek C."/>
        </authorList>
    </citation>
    <scope>NUCLEOTIDE SEQUENCE [LARGE SCALE GENOMIC DNA]</scope>
    <source>
        <strain evidence="2 3">HYN0056</strain>
    </source>
</reference>
<evidence type="ECO:0000313" key="2">
    <source>
        <dbReference type="EMBL" id="AWK07108.1"/>
    </source>
</evidence>
<gene>
    <name evidence="2" type="ORF">HYN56_23900</name>
</gene>
<dbReference type="PROSITE" id="PS51257">
    <property type="entry name" value="PROKAR_LIPOPROTEIN"/>
    <property type="match status" value="1"/>
</dbReference>
<dbReference type="AlphaFoldDB" id="A0A2S1YTN0"/>
<keyword evidence="1" id="KW-0732">Signal</keyword>
<proteinExistence type="predicted"/>
<name>A0A2S1YTN0_9FLAO</name>
<evidence type="ECO:0008006" key="4">
    <source>
        <dbReference type="Google" id="ProtNLM"/>
    </source>
</evidence>